<protein>
    <submittedName>
        <fullName evidence="1">Uncharacterized protein</fullName>
    </submittedName>
</protein>
<reference evidence="1" key="1">
    <citation type="journal article" date="2014" name="Front. Microbiol.">
        <title>High frequency of phylogenetically diverse reductive dehalogenase-homologous genes in deep subseafloor sedimentary metagenomes.</title>
        <authorList>
            <person name="Kawai M."/>
            <person name="Futagami T."/>
            <person name="Toyoda A."/>
            <person name="Takaki Y."/>
            <person name="Nishi S."/>
            <person name="Hori S."/>
            <person name="Arai W."/>
            <person name="Tsubouchi T."/>
            <person name="Morono Y."/>
            <person name="Uchiyama I."/>
            <person name="Ito T."/>
            <person name="Fujiyama A."/>
            <person name="Inagaki F."/>
            <person name="Takami H."/>
        </authorList>
    </citation>
    <scope>NUCLEOTIDE SEQUENCE</scope>
    <source>
        <strain evidence="1">Expedition CK06-06</strain>
    </source>
</reference>
<name>X0TCC6_9ZZZZ</name>
<accession>X0TCC6</accession>
<evidence type="ECO:0000313" key="1">
    <source>
        <dbReference type="EMBL" id="GAF90869.1"/>
    </source>
</evidence>
<organism evidence="1">
    <name type="scientific">marine sediment metagenome</name>
    <dbReference type="NCBI Taxonomy" id="412755"/>
    <lineage>
        <taxon>unclassified sequences</taxon>
        <taxon>metagenomes</taxon>
        <taxon>ecological metagenomes</taxon>
    </lineage>
</organism>
<gene>
    <name evidence="1" type="ORF">S01H1_18971</name>
</gene>
<dbReference type="EMBL" id="BARS01010198">
    <property type="protein sequence ID" value="GAF90869.1"/>
    <property type="molecule type" value="Genomic_DNA"/>
</dbReference>
<dbReference type="AlphaFoldDB" id="X0TCC6"/>
<sequence>MAIREKKAQVSLLDVKKALHDPKFRDALPLELREDVAKFIHEPGCACNLPLYRKLIRKFPEHLKAYFPGQEIVEEAEIARELAKNNWRVINCHIGELQNHLKALPPGRKQVAIARYEDQVTVIINELDIIY</sequence>
<comment type="caution">
    <text evidence="1">The sequence shown here is derived from an EMBL/GenBank/DDBJ whole genome shotgun (WGS) entry which is preliminary data.</text>
</comment>
<proteinExistence type="predicted"/>